<dbReference type="RefSeq" id="WP_072962383.1">
    <property type="nucleotide sequence ID" value="NZ_FQUT01000014.1"/>
</dbReference>
<dbReference type="EMBL" id="FQUT01000014">
    <property type="protein sequence ID" value="SHG39119.1"/>
    <property type="molecule type" value="Genomic_DNA"/>
</dbReference>
<dbReference type="PROSITE" id="PS51257">
    <property type="entry name" value="PROKAR_LIPOPROTEIN"/>
    <property type="match status" value="1"/>
</dbReference>
<feature type="chain" id="PRO_5012635370" description="Lipoprotein" evidence="1">
    <location>
        <begin position="27"/>
        <end position="201"/>
    </location>
</feature>
<gene>
    <name evidence="2" type="ORF">SAMN05443633_11497</name>
</gene>
<organism evidence="2 3">
    <name type="scientific">Chryseobacterium arachidis</name>
    <dbReference type="NCBI Taxonomy" id="1416778"/>
    <lineage>
        <taxon>Bacteria</taxon>
        <taxon>Pseudomonadati</taxon>
        <taxon>Bacteroidota</taxon>
        <taxon>Flavobacteriia</taxon>
        <taxon>Flavobacteriales</taxon>
        <taxon>Weeksellaceae</taxon>
        <taxon>Chryseobacterium group</taxon>
        <taxon>Chryseobacterium</taxon>
    </lineage>
</organism>
<proteinExistence type="predicted"/>
<dbReference type="AlphaFoldDB" id="A0A1M5JFQ6"/>
<name>A0A1M5JFQ6_9FLAO</name>
<reference evidence="3" key="1">
    <citation type="submission" date="2016-11" db="EMBL/GenBank/DDBJ databases">
        <authorList>
            <person name="Varghese N."/>
            <person name="Submissions S."/>
        </authorList>
    </citation>
    <scope>NUCLEOTIDE SEQUENCE [LARGE SCALE GENOMIC DNA]</scope>
    <source>
        <strain evidence="3">DSM 27619</strain>
    </source>
</reference>
<evidence type="ECO:0000256" key="1">
    <source>
        <dbReference type="SAM" id="SignalP"/>
    </source>
</evidence>
<evidence type="ECO:0000313" key="2">
    <source>
        <dbReference type="EMBL" id="SHG39119.1"/>
    </source>
</evidence>
<evidence type="ECO:0000313" key="3">
    <source>
        <dbReference type="Proteomes" id="UP000184518"/>
    </source>
</evidence>
<dbReference type="OrthoDB" id="1253287at2"/>
<evidence type="ECO:0008006" key="4">
    <source>
        <dbReference type="Google" id="ProtNLM"/>
    </source>
</evidence>
<dbReference type="Proteomes" id="UP000184518">
    <property type="component" value="Unassembled WGS sequence"/>
</dbReference>
<feature type="signal peptide" evidence="1">
    <location>
        <begin position="1"/>
        <end position="26"/>
    </location>
</feature>
<accession>A0A1M5JFQ6</accession>
<sequence>MKQSLNFSFVLIFCLFILSCKKAAKAEQTFEKFSVDQNLPENDSIKILSKYPELQLFESEKLESSTRTANIIQEDGFYTRVYGVFYPQKKRYRFFQFNDYKCKAEYKGDTINIWLNNYNGYFGNGVLVKVFNNEFLIKDINPKTLKGEIKFSKTYPVYQKLVLSKAKFQKDDSIYGFIDYKTNIDSLVTKNFSGYFKTKIK</sequence>
<dbReference type="STRING" id="1416778.SAMN05443633_11497"/>
<protein>
    <recommendedName>
        <fullName evidence="4">Lipoprotein</fullName>
    </recommendedName>
</protein>
<keyword evidence="1" id="KW-0732">Signal</keyword>
<keyword evidence="3" id="KW-1185">Reference proteome</keyword>